<evidence type="ECO:0000313" key="17">
    <source>
        <dbReference type="EMBL" id="VFJ77769.1"/>
    </source>
</evidence>
<evidence type="ECO:0000256" key="11">
    <source>
        <dbReference type="ARBA" id="ARBA00022840"/>
    </source>
</evidence>
<accession>A0A450U3M7</accession>
<dbReference type="AlphaFoldDB" id="A0A450U3M7"/>
<evidence type="ECO:0000256" key="15">
    <source>
        <dbReference type="PIRNR" id="PIRNR004491"/>
    </source>
</evidence>
<gene>
    <name evidence="17" type="ORF">BECKFW1821C_GA0114237_11397</name>
</gene>
<evidence type="ECO:0000256" key="4">
    <source>
        <dbReference type="ARBA" id="ARBA00022630"/>
    </source>
</evidence>
<keyword evidence="9 15" id="KW-0418">Kinase</keyword>
<dbReference type="NCBIfam" id="NF004159">
    <property type="entry name" value="PRK05627.1-2"/>
    <property type="match status" value="1"/>
</dbReference>
<dbReference type="InterPro" id="IPR002606">
    <property type="entry name" value="Riboflavin_kinase_bac"/>
</dbReference>
<evidence type="ECO:0000256" key="9">
    <source>
        <dbReference type="ARBA" id="ARBA00022777"/>
    </source>
</evidence>
<keyword evidence="11 15" id="KW-0067">ATP-binding</keyword>
<dbReference type="Gene3D" id="2.40.30.30">
    <property type="entry name" value="Riboflavin kinase-like"/>
    <property type="match status" value="1"/>
</dbReference>
<dbReference type="GO" id="GO:0009398">
    <property type="term" value="P:FMN biosynthetic process"/>
    <property type="evidence" value="ECO:0007669"/>
    <property type="project" value="UniProtKB-UniRule"/>
</dbReference>
<dbReference type="EC" id="2.7.7.2" evidence="15"/>
<evidence type="ECO:0000256" key="8">
    <source>
        <dbReference type="ARBA" id="ARBA00022741"/>
    </source>
</evidence>
<dbReference type="GO" id="GO:0005524">
    <property type="term" value="F:ATP binding"/>
    <property type="evidence" value="ECO:0007669"/>
    <property type="project" value="UniProtKB-UniRule"/>
</dbReference>
<evidence type="ECO:0000256" key="12">
    <source>
        <dbReference type="ARBA" id="ARBA00023268"/>
    </source>
</evidence>
<evidence type="ECO:0000256" key="2">
    <source>
        <dbReference type="ARBA" id="ARBA00004726"/>
    </source>
</evidence>
<sequence length="324" mass="36512">MELIRGLHNLHSDHRGCVVTIGNFDGIHRGHRAVLAQLARVGKKMGLPTTLVIFEPQAQEFFAPGSAPIRLTRLREKLMALRGLPLDRVCCLRFDEHFAGLPPPAFIERLLHRGLGARYVLIGDDFRFGYRREGDVQMLMEAGKRLGFQVRQMETCLVGGQRVSSTRVRDALGNGDFATAQELLGRQYSLYGRIIHGDRRGRDLGFPTANINLHRRILPINGVFAVEVHGLGEQTIAGVANVGVRPTVDGKRGLLEVHLLDFDEDIYTRRVQVVFLHKFRSEHRFDSLMALKRQIAEDVESAKAYFKEMNRKGDGFSKEISPHS</sequence>
<dbReference type="FunFam" id="3.40.50.620:FF:000021">
    <property type="entry name" value="Riboflavin biosynthesis protein"/>
    <property type="match status" value="1"/>
</dbReference>
<keyword evidence="4 15" id="KW-0285">Flavoprotein</keyword>
<dbReference type="NCBIfam" id="TIGR00083">
    <property type="entry name" value="ribF"/>
    <property type="match status" value="1"/>
</dbReference>
<evidence type="ECO:0000256" key="3">
    <source>
        <dbReference type="ARBA" id="ARBA00005201"/>
    </source>
</evidence>
<dbReference type="GO" id="GO:0006747">
    <property type="term" value="P:FAD biosynthetic process"/>
    <property type="evidence" value="ECO:0007669"/>
    <property type="project" value="UniProtKB-UniRule"/>
</dbReference>
<dbReference type="SUPFAM" id="SSF52374">
    <property type="entry name" value="Nucleotidylyl transferase"/>
    <property type="match status" value="1"/>
</dbReference>
<dbReference type="InterPro" id="IPR023465">
    <property type="entry name" value="Riboflavin_kinase_dom_sf"/>
</dbReference>
<dbReference type="PANTHER" id="PTHR22749">
    <property type="entry name" value="RIBOFLAVIN KINASE/FMN ADENYLYLTRANSFERASE"/>
    <property type="match status" value="1"/>
</dbReference>
<comment type="pathway">
    <text evidence="3 15">Cofactor biosynthesis; FMN biosynthesis; FMN from riboflavin (ATP route): step 1/1.</text>
</comment>
<evidence type="ECO:0000256" key="10">
    <source>
        <dbReference type="ARBA" id="ARBA00022827"/>
    </source>
</evidence>
<dbReference type="Pfam" id="PF06574">
    <property type="entry name" value="FAD_syn"/>
    <property type="match status" value="1"/>
</dbReference>
<comment type="function">
    <text evidence="1">Catalyzes the phosphorylation of riboflavin to FMN followed by the adenylation of FMN to FAD.</text>
</comment>
<keyword evidence="7 15" id="KW-0548">Nucleotidyltransferase</keyword>
<keyword evidence="12" id="KW-0511">Multifunctional enzyme</keyword>
<dbReference type="EC" id="2.7.1.26" evidence="15"/>
<evidence type="ECO:0000256" key="13">
    <source>
        <dbReference type="ARBA" id="ARBA00047880"/>
    </source>
</evidence>
<evidence type="ECO:0000256" key="6">
    <source>
        <dbReference type="ARBA" id="ARBA00022679"/>
    </source>
</evidence>
<dbReference type="EMBL" id="CAADFE010000139">
    <property type="protein sequence ID" value="VFJ77769.1"/>
    <property type="molecule type" value="Genomic_DNA"/>
</dbReference>
<feature type="domain" description="Riboflavin kinase" evidence="16">
    <location>
        <begin position="183"/>
        <end position="307"/>
    </location>
</feature>
<dbReference type="PANTHER" id="PTHR22749:SF6">
    <property type="entry name" value="RIBOFLAVIN KINASE"/>
    <property type="match status" value="1"/>
</dbReference>
<dbReference type="InterPro" id="IPR015864">
    <property type="entry name" value="FAD_synthase"/>
</dbReference>
<protein>
    <recommendedName>
        <fullName evidence="15">Riboflavin biosynthesis protein</fullName>
    </recommendedName>
    <domain>
        <recommendedName>
            <fullName evidence="15">Riboflavin kinase</fullName>
            <ecNumber evidence="15">2.7.1.26</ecNumber>
        </recommendedName>
        <alternativeName>
            <fullName evidence="15">Flavokinase</fullName>
        </alternativeName>
    </domain>
    <domain>
        <recommendedName>
            <fullName evidence="15">FMN adenylyltransferase</fullName>
            <ecNumber evidence="15">2.7.7.2</ecNumber>
        </recommendedName>
        <alternativeName>
            <fullName evidence="15">FAD pyrophosphorylase</fullName>
        </alternativeName>
        <alternativeName>
            <fullName evidence="15">FAD synthase</fullName>
        </alternativeName>
    </domain>
</protein>
<dbReference type="InterPro" id="IPR014729">
    <property type="entry name" value="Rossmann-like_a/b/a_fold"/>
</dbReference>
<keyword evidence="10 15" id="KW-0274">FAD</keyword>
<comment type="pathway">
    <text evidence="2 15">Cofactor biosynthesis; FAD biosynthesis; FAD from FMN: step 1/1.</text>
</comment>
<dbReference type="NCBIfam" id="NF004160">
    <property type="entry name" value="PRK05627.1-3"/>
    <property type="match status" value="1"/>
</dbReference>
<dbReference type="GO" id="GO:0009231">
    <property type="term" value="P:riboflavin biosynthetic process"/>
    <property type="evidence" value="ECO:0007669"/>
    <property type="project" value="InterPro"/>
</dbReference>
<dbReference type="NCBIfam" id="NF004163">
    <property type="entry name" value="PRK05627.1-6"/>
    <property type="match status" value="1"/>
</dbReference>
<name>A0A450U3M7_9GAMM</name>
<dbReference type="Gene3D" id="3.40.50.620">
    <property type="entry name" value="HUPs"/>
    <property type="match status" value="1"/>
</dbReference>
<dbReference type="Pfam" id="PF01687">
    <property type="entry name" value="Flavokinase"/>
    <property type="match status" value="1"/>
</dbReference>
<comment type="similarity">
    <text evidence="15">Belongs to the ribF family.</text>
</comment>
<evidence type="ECO:0000256" key="1">
    <source>
        <dbReference type="ARBA" id="ARBA00002121"/>
    </source>
</evidence>
<evidence type="ECO:0000256" key="7">
    <source>
        <dbReference type="ARBA" id="ARBA00022695"/>
    </source>
</evidence>
<dbReference type="NCBIfam" id="NF004162">
    <property type="entry name" value="PRK05627.1-5"/>
    <property type="match status" value="1"/>
</dbReference>
<proteinExistence type="inferred from homology"/>
<dbReference type="InterPro" id="IPR015865">
    <property type="entry name" value="Riboflavin_kinase_bac/euk"/>
</dbReference>
<keyword evidence="5 15" id="KW-0288">FMN</keyword>
<comment type="catalytic activity">
    <reaction evidence="13 15">
        <text>riboflavin + ATP = FMN + ADP + H(+)</text>
        <dbReference type="Rhea" id="RHEA:14357"/>
        <dbReference type="ChEBI" id="CHEBI:15378"/>
        <dbReference type="ChEBI" id="CHEBI:30616"/>
        <dbReference type="ChEBI" id="CHEBI:57986"/>
        <dbReference type="ChEBI" id="CHEBI:58210"/>
        <dbReference type="ChEBI" id="CHEBI:456216"/>
        <dbReference type="EC" id="2.7.1.26"/>
    </reaction>
</comment>
<dbReference type="UniPathway" id="UPA00277">
    <property type="reaction ID" value="UER00407"/>
</dbReference>
<keyword evidence="8 15" id="KW-0547">Nucleotide-binding</keyword>
<dbReference type="CDD" id="cd02064">
    <property type="entry name" value="FAD_synthetase_N"/>
    <property type="match status" value="1"/>
</dbReference>
<dbReference type="UniPathway" id="UPA00276">
    <property type="reaction ID" value="UER00406"/>
</dbReference>
<keyword evidence="6 15" id="KW-0808">Transferase</keyword>
<dbReference type="GO" id="GO:0003919">
    <property type="term" value="F:FMN adenylyltransferase activity"/>
    <property type="evidence" value="ECO:0007669"/>
    <property type="project" value="UniProtKB-UniRule"/>
</dbReference>
<dbReference type="InterPro" id="IPR023468">
    <property type="entry name" value="Riboflavin_kinase"/>
</dbReference>
<dbReference type="PIRSF" id="PIRSF004491">
    <property type="entry name" value="FAD_Synth"/>
    <property type="match status" value="1"/>
</dbReference>
<evidence type="ECO:0000256" key="5">
    <source>
        <dbReference type="ARBA" id="ARBA00022643"/>
    </source>
</evidence>
<dbReference type="GO" id="GO:0008531">
    <property type="term" value="F:riboflavin kinase activity"/>
    <property type="evidence" value="ECO:0007669"/>
    <property type="project" value="UniProtKB-UniRule"/>
</dbReference>
<dbReference type="SUPFAM" id="SSF82114">
    <property type="entry name" value="Riboflavin kinase-like"/>
    <property type="match status" value="1"/>
</dbReference>
<dbReference type="SMART" id="SM00904">
    <property type="entry name" value="Flavokinase"/>
    <property type="match status" value="1"/>
</dbReference>
<evidence type="ECO:0000256" key="14">
    <source>
        <dbReference type="ARBA" id="ARBA00049494"/>
    </source>
</evidence>
<comment type="catalytic activity">
    <reaction evidence="14 15">
        <text>FMN + ATP + H(+) = FAD + diphosphate</text>
        <dbReference type="Rhea" id="RHEA:17237"/>
        <dbReference type="ChEBI" id="CHEBI:15378"/>
        <dbReference type="ChEBI" id="CHEBI:30616"/>
        <dbReference type="ChEBI" id="CHEBI:33019"/>
        <dbReference type="ChEBI" id="CHEBI:57692"/>
        <dbReference type="ChEBI" id="CHEBI:58210"/>
        <dbReference type="EC" id="2.7.7.2"/>
    </reaction>
</comment>
<evidence type="ECO:0000259" key="16">
    <source>
        <dbReference type="SMART" id="SM00904"/>
    </source>
</evidence>
<organism evidence="17">
    <name type="scientific">Candidatus Kentrum sp. FW</name>
    <dbReference type="NCBI Taxonomy" id="2126338"/>
    <lineage>
        <taxon>Bacteria</taxon>
        <taxon>Pseudomonadati</taxon>
        <taxon>Pseudomonadota</taxon>
        <taxon>Gammaproteobacteria</taxon>
        <taxon>Candidatus Kentrum</taxon>
    </lineage>
</organism>
<reference evidence="17" key="1">
    <citation type="submission" date="2019-02" db="EMBL/GenBank/DDBJ databases">
        <authorList>
            <person name="Gruber-Vodicka R. H."/>
            <person name="Seah K. B. B."/>
        </authorList>
    </citation>
    <scope>NUCLEOTIDE SEQUENCE</scope>
    <source>
        <strain evidence="17">BECK_BZ131</strain>
    </source>
</reference>